<dbReference type="FunFam" id="3.10.20.30:FF:000005">
    <property type="entry name" value="Threonine--tRNA ligase"/>
    <property type="match status" value="1"/>
</dbReference>
<dbReference type="GO" id="GO:0046872">
    <property type="term" value="F:metal ion binding"/>
    <property type="evidence" value="ECO:0007669"/>
    <property type="project" value="UniProtKB-KW"/>
</dbReference>
<feature type="binding site" evidence="13">
    <location>
        <position position="341"/>
    </location>
    <ligand>
        <name>Zn(2+)</name>
        <dbReference type="ChEBI" id="CHEBI:29105"/>
        <note>catalytic</note>
    </ligand>
</feature>
<dbReference type="InterPro" id="IPR002314">
    <property type="entry name" value="aa-tRNA-synt_IIb"/>
</dbReference>
<evidence type="ECO:0000313" key="17">
    <source>
        <dbReference type="Proteomes" id="UP000027821"/>
    </source>
</evidence>
<keyword evidence="17" id="KW-1185">Reference proteome</keyword>
<dbReference type="SUPFAM" id="SSF55681">
    <property type="entry name" value="Class II aaRS and biotin synthetases"/>
    <property type="match status" value="1"/>
</dbReference>
<evidence type="ECO:0000313" key="16">
    <source>
        <dbReference type="EMBL" id="KEO74037.1"/>
    </source>
</evidence>
<dbReference type="Pfam" id="PF02824">
    <property type="entry name" value="TGS"/>
    <property type="match status" value="1"/>
</dbReference>
<dbReference type="InterPro" id="IPR012675">
    <property type="entry name" value="Beta-grasp_dom_sf"/>
</dbReference>
<evidence type="ECO:0000256" key="4">
    <source>
        <dbReference type="ARBA" id="ARBA00022598"/>
    </source>
</evidence>
<feature type="domain" description="Aminoacyl-transfer RNA synthetases class-II family profile" evidence="14">
    <location>
        <begin position="246"/>
        <end position="545"/>
    </location>
</feature>
<evidence type="ECO:0000256" key="12">
    <source>
        <dbReference type="ARBA" id="ARBA00049515"/>
    </source>
</evidence>
<keyword evidence="4 13" id="KW-0436">Ligase</keyword>
<dbReference type="SUPFAM" id="SSF55186">
    <property type="entry name" value="ThrRS/AlaRS common domain"/>
    <property type="match status" value="1"/>
</dbReference>
<keyword evidence="2 13" id="KW-0963">Cytoplasm</keyword>
<dbReference type="GO" id="GO:0000049">
    <property type="term" value="F:tRNA binding"/>
    <property type="evidence" value="ECO:0007669"/>
    <property type="project" value="UniProtKB-KW"/>
</dbReference>
<dbReference type="InterPro" id="IPR033728">
    <property type="entry name" value="ThrRS_core"/>
</dbReference>
<organism evidence="16 17">
    <name type="scientific">Anditalea andensis</name>
    <dbReference type="NCBI Taxonomy" id="1048983"/>
    <lineage>
        <taxon>Bacteria</taxon>
        <taxon>Pseudomonadati</taxon>
        <taxon>Bacteroidota</taxon>
        <taxon>Cytophagia</taxon>
        <taxon>Cytophagales</taxon>
        <taxon>Cytophagaceae</taxon>
        <taxon>Anditalea</taxon>
    </lineage>
</organism>
<comment type="cofactor">
    <cofactor evidence="13">
        <name>Zn(2+)</name>
        <dbReference type="ChEBI" id="CHEBI:29105"/>
    </cofactor>
    <text evidence="13">Binds 1 zinc ion per subunit.</text>
</comment>
<dbReference type="CDD" id="cd01667">
    <property type="entry name" value="TGS_ThrRS"/>
    <property type="match status" value="1"/>
</dbReference>
<dbReference type="InterPro" id="IPR004095">
    <property type="entry name" value="TGS"/>
</dbReference>
<dbReference type="EMBL" id="JMIH01000016">
    <property type="protein sequence ID" value="KEO74037.1"/>
    <property type="molecule type" value="Genomic_DNA"/>
</dbReference>
<dbReference type="RefSeq" id="WP_035072772.1">
    <property type="nucleotide sequence ID" value="NZ_JMIH01000016.1"/>
</dbReference>
<keyword evidence="11 13" id="KW-0030">Aminoacyl-tRNA synthetase</keyword>
<keyword evidence="6 13" id="KW-0547">Nucleotide-binding</keyword>
<dbReference type="Gene3D" id="3.40.50.800">
    <property type="entry name" value="Anticodon-binding domain"/>
    <property type="match status" value="1"/>
</dbReference>
<dbReference type="InterPro" id="IPR018163">
    <property type="entry name" value="Thr/Ala-tRNA-synth_IIc_edit"/>
</dbReference>
<evidence type="ECO:0000256" key="1">
    <source>
        <dbReference type="ARBA" id="ARBA00008226"/>
    </source>
</evidence>
<dbReference type="FunFam" id="3.30.54.20:FF:000002">
    <property type="entry name" value="Threonine--tRNA ligase"/>
    <property type="match status" value="1"/>
</dbReference>
<evidence type="ECO:0000259" key="15">
    <source>
        <dbReference type="PROSITE" id="PS51880"/>
    </source>
</evidence>
<dbReference type="OrthoDB" id="9802304at2"/>
<dbReference type="InterPro" id="IPR012676">
    <property type="entry name" value="TGS-like"/>
</dbReference>
<dbReference type="InterPro" id="IPR012947">
    <property type="entry name" value="tRNA_SAD"/>
</dbReference>
<evidence type="ECO:0000256" key="2">
    <source>
        <dbReference type="ARBA" id="ARBA00022490"/>
    </source>
</evidence>
<evidence type="ECO:0000256" key="8">
    <source>
        <dbReference type="ARBA" id="ARBA00022840"/>
    </source>
</evidence>
<dbReference type="CDD" id="cd00771">
    <property type="entry name" value="ThrRS_core"/>
    <property type="match status" value="1"/>
</dbReference>
<dbReference type="FunFam" id="3.30.930.10:FF:000002">
    <property type="entry name" value="Threonine--tRNA ligase"/>
    <property type="match status" value="1"/>
</dbReference>
<dbReference type="CDD" id="cd00860">
    <property type="entry name" value="ThrRS_anticodon"/>
    <property type="match status" value="1"/>
</dbReference>
<comment type="subunit">
    <text evidence="13">Homodimer.</text>
</comment>
<dbReference type="SUPFAM" id="SSF52954">
    <property type="entry name" value="Class II aaRS ABD-related"/>
    <property type="match status" value="1"/>
</dbReference>
<dbReference type="GO" id="GO:0006435">
    <property type="term" value="P:threonyl-tRNA aminoacylation"/>
    <property type="evidence" value="ECO:0007669"/>
    <property type="project" value="UniProtKB-UniRule"/>
</dbReference>
<evidence type="ECO:0000259" key="14">
    <source>
        <dbReference type="PROSITE" id="PS50862"/>
    </source>
</evidence>
<dbReference type="PROSITE" id="PS51880">
    <property type="entry name" value="TGS"/>
    <property type="match status" value="1"/>
</dbReference>
<keyword evidence="7 13" id="KW-0862">Zinc</keyword>
<dbReference type="GO" id="GO:0004829">
    <property type="term" value="F:threonine-tRNA ligase activity"/>
    <property type="evidence" value="ECO:0007669"/>
    <property type="project" value="UniProtKB-UniRule"/>
</dbReference>
<dbReference type="GO" id="GO:0005524">
    <property type="term" value="F:ATP binding"/>
    <property type="evidence" value="ECO:0007669"/>
    <property type="project" value="UniProtKB-UniRule"/>
</dbReference>
<protein>
    <recommendedName>
        <fullName evidence="13">Threonine--tRNA ligase</fullName>
        <ecNumber evidence="13">6.1.1.3</ecNumber>
    </recommendedName>
    <alternativeName>
        <fullName evidence="13">Threonyl-tRNA synthetase</fullName>
        <shortName evidence="13">ThrRS</shortName>
    </alternativeName>
</protein>
<dbReference type="Gene3D" id="3.10.20.30">
    <property type="match status" value="1"/>
</dbReference>
<evidence type="ECO:0000256" key="6">
    <source>
        <dbReference type="ARBA" id="ARBA00022741"/>
    </source>
</evidence>
<comment type="caution">
    <text evidence="16">The sequence shown here is derived from an EMBL/GenBank/DDBJ whole genome shotgun (WGS) entry which is preliminary data.</text>
</comment>
<dbReference type="InterPro" id="IPR047246">
    <property type="entry name" value="ThrRS_anticodon"/>
</dbReference>
<dbReference type="InterPro" id="IPR045864">
    <property type="entry name" value="aa-tRNA-synth_II/BPL/LPL"/>
</dbReference>
<accession>A0A074LJR0</accession>
<evidence type="ECO:0000256" key="11">
    <source>
        <dbReference type="ARBA" id="ARBA00023146"/>
    </source>
</evidence>
<dbReference type="FunFam" id="3.40.50.800:FF:000001">
    <property type="entry name" value="Threonine--tRNA ligase"/>
    <property type="match status" value="1"/>
</dbReference>
<dbReference type="InterPro" id="IPR036621">
    <property type="entry name" value="Anticodon-bd_dom_sf"/>
</dbReference>
<keyword evidence="3 13" id="KW-0820">tRNA-binding</keyword>
<comment type="similarity">
    <text evidence="1 13">Belongs to the class-II aminoacyl-tRNA synthetase family.</text>
</comment>
<evidence type="ECO:0000256" key="3">
    <source>
        <dbReference type="ARBA" id="ARBA00022555"/>
    </source>
</evidence>
<dbReference type="PANTHER" id="PTHR11451">
    <property type="entry name" value="THREONINE-TRNA LIGASE"/>
    <property type="match status" value="1"/>
</dbReference>
<dbReference type="Pfam" id="PF07973">
    <property type="entry name" value="tRNA_SAD"/>
    <property type="match status" value="1"/>
</dbReference>
<comment type="subcellular location">
    <subcellularLocation>
        <location evidence="13">Cytoplasm</location>
    </subcellularLocation>
</comment>
<dbReference type="PROSITE" id="PS50862">
    <property type="entry name" value="AA_TRNA_LIGASE_II"/>
    <property type="match status" value="1"/>
</dbReference>
<evidence type="ECO:0000256" key="7">
    <source>
        <dbReference type="ARBA" id="ARBA00022833"/>
    </source>
</evidence>
<keyword evidence="8 13" id="KW-0067">ATP-binding</keyword>
<sequence length="648" mass="74170">MSENQIKITLPDGSERQYEKGVSSYEIALSISEGLARNVLASKVNGNVWDSSRPIHHDAQVQLLTWNDTEAKGTFWHSSAHLMAEALEALYPGVKFGIGPNIATGFYYDVDFGERTFDGSELEKIEKKMLELAKQKSEYIRKDVSKAEAVAYFQKKGDEYKLDLLEGLEDGSITFYEQGSFVDLCRGPHIPNTGFIKAVKLLNVAGAYWRGDEKNKQLTRIYGVTFPKAKELQEYLHMLEEAKKRDHRKLGRELELFTFSEKVGMGLPLWLPKGTLLRERLINFMKKAQDKSGYQQVATPHIGHKALYETSGHYEKYGKDSFQPIATPHDGEEFLLKPMNCPHHCEIYKHKPRSYKDLPIRYAEFGTVYRYEQSGELHGLTRVRGFTQDDAHIFCRPDQVKEEFIKVIDLVLYVFKALGFQNYTAQISLRDPDNKEKYIGEDALWNKAESDIIEAAKEKGLDTVTELGEAAFYGPKLDFMVKDALGRSWQLGTIQVDYNLPNRFELEYVGSDNQRHRPVMIHRAPFGSLERFVAVLIEHCAGNFPLWLSPEQINILPISEKYGEYAEKINAIFAEHDIIGSIDNRDEKIGRKIRDSEMKKVPFMIIVGEKEQAEGKLSIRKHGEGDLGSFTPEEFIQHFRNIISENLK</sequence>
<keyword evidence="9 13" id="KW-0694">RNA-binding</keyword>
<evidence type="ECO:0000256" key="5">
    <source>
        <dbReference type="ARBA" id="ARBA00022723"/>
    </source>
</evidence>
<dbReference type="Pfam" id="PF00587">
    <property type="entry name" value="tRNA-synt_2b"/>
    <property type="match status" value="1"/>
</dbReference>
<dbReference type="EC" id="6.1.1.3" evidence="13"/>
<dbReference type="Gene3D" id="3.30.54.20">
    <property type="match status" value="1"/>
</dbReference>
<reference evidence="16 17" key="1">
    <citation type="submission" date="2014-04" db="EMBL/GenBank/DDBJ databases">
        <title>Characterization and application of a salt tolerant electro-active bacterium.</title>
        <authorList>
            <person name="Yang L."/>
            <person name="Wei S."/>
            <person name="Tay Q.X.M."/>
        </authorList>
    </citation>
    <scope>NUCLEOTIDE SEQUENCE [LARGE SCALE GENOMIC DNA]</scope>
    <source>
        <strain evidence="16 17">LY1</strain>
    </source>
</reference>
<dbReference type="GO" id="GO:0005737">
    <property type="term" value="C:cytoplasm"/>
    <property type="evidence" value="ECO:0007669"/>
    <property type="project" value="UniProtKB-SubCell"/>
</dbReference>
<dbReference type="InterPro" id="IPR002320">
    <property type="entry name" value="Thr-tRNA-ligase_IIa"/>
</dbReference>
<dbReference type="Pfam" id="PF03129">
    <property type="entry name" value="HGTP_anticodon"/>
    <property type="match status" value="1"/>
</dbReference>
<dbReference type="PRINTS" id="PR01047">
    <property type="entry name" value="TRNASYNTHTHR"/>
</dbReference>
<dbReference type="FunFam" id="3.30.980.10:FF:000005">
    <property type="entry name" value="Threonyl-tRNA synthetase, mitochondrial"/>
    <property type="match status" value="1"/>
</dbReference>
<feature type="binding site" evidence="13">
    <location>
        <position position="522"/>
    </location>
    <ligand>
        <name>Zn(2+)</name>
        <dbReference type="ChEBI" id="CHEBI:29105"/>
        <note>catalytic</note>
    </ligand>
</feature>
<gene>
    <name evidence="13" type="primary">thrS</name>
    <name evidence="16" type="ORF">EL17_07775</name>
</gene>
<feature type="binding site" evidence="13">
    <location>
        <position position="392"/>
    </location>
    <ligand>
        <name>Zn(2+)</name>
        <dbReference type="ChEBI" id="CHEBI:29105"/>
        <note>catalytic</note>
    </ligand>
</feature>
<comment type="caution">
    <text evidence="13">Lacks conserved residue(s) required for the propagation of feature annotation.</text>
</comment>
<dbReference type="NCBIfam" id="TIGR00418">
    <property type="entry name" value="thrS"/>
    <property type="match status" value="1"/>
</dbReference>
<dbReference type="SMART" id="SM00863">
    <property type="entry name" value="tRNA_SAD"/>
    <property type="match status" value="1"/>
</dbReference>
<dbReference type="SUPFAM" id="SSF81271">
    <property type="entry name" value="TGS-like"/>
    <property type="match status" value="1"/>
</dbReference>
<evidence type="ECO:0000256" key="10">
    <source>
        <dbReference type="ARBA" id="ARBA00022917"/>
    </source>
</evidence>
<dbReference type="InterPro" id="IPR006195">
    <property type="entry name" value="aa-tRNA-synth_II"/>
</dbReference>
<dbReference type="HAMAP" id="MF_00184">
    <property type="entry name" value="Thr_tRNA_synth"/>
    <property type="match status" value="1"/>
</dbReference>
<evidence type="ECO:0000256" key="13">
    <source>
        <dbReference type="HAMAP-Rule" id="MF_00184"/>
    </source>
</evidence>
<name>A0A074LJR0_9BACT</name>
<keyword evidence="10 13" id="KW-0648">Protein biosynthesis</keyword>
<comment type="catalytic activity">
    <reaction evidence="12 13">
        <text>tRNA(Thr) + L-threonine + ATP = L-threonyl-tRNA(Thr) + AMP + diphosphate + H(+)</text>
        <dbReference type="Rhea" id="RHEA:24624"/>
        <dbReference type="Rhea" id="RHEA-COMP:9670"/>
        <dbReference type="Rhea" id="RHEA-COMP:9704"/>
        <dbReference type="ChEBI" id="CHEBI:15378"/>
        <dbReference type="ChEBI" id="CHEBI:30616"/>
        <dbReference type="ChEBI" id="CHEBI:33019"/>
        <dbReference type="ChEBI" id="CHEBI:57926"/>
        <dbReference type="ChEBI" id="CHEBI:78442"/>
        <dbReference type="ChEBI" id="CHEBI:78534"/>
        <dbReference type="ChEBI" id="CHEBI:456215"/>
        <dbReference type="EC" id="6.1.1.3"/>
    </reaction>
</comment>
<dbReference type="InterPro" id="IPR004154">
    <property type="entry name" value="Anticodon-bd"/>
</dbReference>
<evidence type="ECO:0000256" key="9">
    <source>
        <dbReference type="ARBA" id="ARBA00022884"/>
    </source>
</evidence>
<dbReference type="Gene3D" id="3.30.980.10">
    <property type="entry name" value="Threonyl-trna Synthetase, Chain A, domain 2"/>
    <property type="match status" value="1"/>
</dbReference>
<dbReference type="eggNOG" id="COG0441">
    <property type="taxonomic scope" value="Bacteria"/>
</dbReference>
<dbReference type="PANTHER" id="PTHR11451:SF44">
    <property type="entry name" value="THREONINE--TRNA LIGASE, CHLOROPLASTIC_MITOCHONDRIAL 2"/>
    <property type="match status" value="1"/>
</dbReference>
<dbReference type="AlphaFoldDB" id="A0A074LJR0"/>
<proteinExistence type="inferred from homology"/>
<keyword evidence="5 13" id="KW-0479">Metal-binding</keyword>
<feature type="domain" description="TGS" evidence="15">
    <location>
        <begin position="4"/>
        <end position="65"/>
    </location>
</feature>
<dbReference type="STRING" id="1048983.EL17_07775"/>
<dbReference type="Proteomes" id="UP000027821">
    <property type="component" value="Unassembled WGS sequence"/>
</dbReference>
<dbReference type="Gene3D" id="3.30.930.10">
    <property type="entry name" value="Bira Bifunctional Protein, Domain 2"/>
    <property type="match status" value="1"/>
</dbReference>